<feature type="transmembrane region" description="Helical" evidence="7">
    <location>
        <begin position="191"/>
        <end position="207"/>
    </location>
</feature>
<dbReference type="SUPFAM" id="SSF144091">
    <property type="entry name" value="Rhomboid-like"/>
    <property type="match status" value="1"/>
</dbReference>
<comment type="similarity">
    <text evidence="2">Belongs to the peptidase S54 family.</text>
</comment>
<keyword evidence="6 7" id="KW-0472">Membrane</keyword>
<evidence type="ECO:0000256" key="6">
    <source>
        <dbReference type="ARBA" id="ARBA00023136"/>
    </source>
</evidence>
<keyword evidence="3 7" id="KW-0812">Transmembrane</keyword>
<dbReference type="Pfam" id="PF01694">
    <property type="entry name" value="Rhomboid"/>
    <property type="match status" value="1"/>
</dbReference>
<evidence type="ECO:0000256" key="5">
    <source>
        <dbReference type="ARBA" id="ARBA00022989"/>
    </source>
</evidence>
<feature type="transmembrane region" description="Helical" evidence="7">
    <location>
        <begin position="104"/>
        <end position="124"/>
    </location>
</feature>
<reference evidence="10" key="1">
    <citation type="submission" date="2016-10" db="EMBL/GenBank/DDBJ databases">
        <authorList>
            <person name="Varghese N."/>
            <person name="Submissions S."/>
        </authorList>
    </citation>
    <scope>NUCLEOTIDE SEQUENCE [LARGE SCALE GENOMIC DNA]</scope>
    <source>
        <strain evidence="10">DSM 21789</strain>
    </source>
</reference>
<dbReference type="RefSeq" id="WP_091477463.1">
    <property type="nucleotide sequence ID" value="NZ_FOJT01000006.1"/>
</dbReference>
<name>A0A1I0ZRT7_9FLAO</name>
<keyword evidence="10" id="KW-1185">Reference proteome</keyword>
<dbReference type="AlphaFoldDB" id="A0A1I0ZRT7"/>
<feature type="transmembrane region" description="Helical" evidence="7">
    <location>
        <begin position="131"/>
        <end position="151"/>
    </location>
</feature>
<keyword evidence="4" id="KW-0378">Hydrolase</keyword>
<dbReference type="InterPro" id="IPR050925">
    <property type="entry name" value="Rhomboid_protease_S54"/>
</dbReference>
<dbReference type="GO" id="GO:0006508">
    <property type="term" value="P:proteolysis"/>
    <property type="evidence" value="ECO:0007669"/>
    <property type="project" value="UniProtKB-KW"/>
</dbReference>
<dbReference type="PANTHER" id="PTHR43731:SF14">
    <property type="entry name" value="PRESENILIN-ASSOCIATED RHOMBOID-LIKE PROTEIN, MITOCHONDRIAL"/>
    <property type="match status" value="1"/>
</dbReference>
<accession>A0A1I0ZRT7</accession>
<evidence type="ECO:0000256" key="3">
    <source>
        <dbReference type="ARBA" id="ARBA00022692"/>
    </source>
</evidence>
<dbReference type="EMBL" id="FOJT01000006">
    <property type="protein sequence ID" value="SFB28062.1"/>
    <property type="molecule type" value="Genomic_DNA"/>
</dbReference>
<dbReference type="GO" id="GO:0004252">
    <property type="term" value="F:serine-type endopeptidase activity"/>
    <property type="evidence" value="ECO:0007669"/>
    <property type="project" value="InterPro"/>
</dbReference>
<proteinExistence type="inferred from homology"/>
<organism evidence="9 10">
    <name type="scientific">Flavobacterium swingsii</name>
    <dbReference type="NCBI Taxonomy" id="498292"/>
    <lineage>
        <taxon>Bacteria</taxon>
        <taxon>Pseudomonadati</taxon>
        <taxon>Bacteroidota</taxon>
        <taxon>Flavobacteriia</taxon>
        <taxon>Flavobacteriales</taxon>
        <taxon>Flavobacteriaceae</taxon>
        <taxon>Flavobacterium</taxon>
    </lineage>
</organism>
<evidence type="ECO:0000256" key="2">
    <source>
        <dbReference type="ARBA" id="ARBA00009045"/>
    </source>
</evidence>
<dbReference type="InterPro" id="IPR022764">
    <property type="entry name" value="Peptidase_S54_rhomboid_dom"/>
</dbReference>
<dbReference type="PANTHER" id="PTHR43731">
    <property type="entry name" value="RHOMBOID PROTEASE"/>
    <property type="match status" value="1"/>
</dbReference>
<dbReference type="STRING" id="498292.SAMN05660845_2375"/>
<keyword evidence="5 7" id="KW-1133">Transmembrane helix</keyword>
<evidence type="ECO:0000313" key="9">
    <source>
        <dbReference type="EMBL" id="SFB28062.1"/>
    </source>
</evidence>
<dbReference type="GO" id="GO:0016020">
    <property type="term" value="C:membrane"/>
    <property type="evidence" value="ECO:0007669"/>
    <property type="project" value="UniProtKB-SubCell"/>
</dbReference>
<evidence type="ECO:0000256" key="4">
    <source>
        <dbReference type="ARBA" id="ARBA00022801"/>
    </source>
</evidence>
<sequence length="213" mass="23823">MNVFLILIIASNVLFSYKGFTDISFFRKNEFHIGSIRAGEQSRMFSSAFLHGDWGHLFFNMFTLFMFAPVVIENLGNTSFLLIYMCSLLAGSLLTLYFHKNDYGYRAIGASGAVTGILYSAILLNPDMSLYLYFIPIPIPAYVFGIGYLLYSIYGMKAKNDNIGHTAHFGGAIGGYLITICKEPIMLTENTNMVVLLVLPIILLFVLEKMGKL</sequence>
<feature type="domain" description="Peptidase S54 rhomboid" evidence="8">
    <location>
        <begin position="40"/>
        <end position="180"/>
    </location>
</feature>
<evidence type="ECO:0000256" key="1">
    <source>
        <dbReference type="ARBA" id="ARBA00004141"/>
    </source>
</evidence>
<feature type="transmembrane region" description="Helical" evidence="7">
    <location>
        <begin position="54"/>
        <end position="72"/>
    </location>
</feature>
<evidence type="ECO:0000256" key="7">
    <source>
        <dbReference type="SAM" id="Phobius"/>
    </source>
</evidence>
<evidence type="ECO:0000259" key="8">
    <source>
        <dbReference type="Pfam" id="PF01694"/>
    </source>
</evidence>
<dbReference type="InterPro" id="IPR035952">
    <property type="entry name" value="Rhomboid-like_sf"/>
</dbReference>
<feature type="transmembrane region" description="Helical" evidence="7">
    <location>
        <begin position="79"/>
        <end position="98"/>
    </location>
</feature>
<dbReference type="OrthoDB" id="9813074at2"/>
<dbReference type="Proteomes" id="UP000199604">
    <property type="component" value="Unassembled WGS sequence"/>
</dbReference>
<keyword evidence="9" id="KW-0645">Protease</keyword>
<gene>
    <name evidence="9" type="ORF">SAMN05660845_2375</name>
</gene>
<dbReference type="Gene3D" id="1.20.1540.10">
    <property type="entry name" value="Rhomboid-like"/>
    <property type="match status" value="1"/>
</dbReference>
<protein>
    <submittedName>
        <fullName evidence="9">Membrane associated serine protease, rhomboid family</fullName>
    </submittedName>
</protein>
<comment type="subcellular location">
    <subcellularLocation>
        <location evidence="1">Membrane</location>
        <topology evidence="1">Multi-pass membrane protein</topology>
    </subcellularLocation>
</comment>
<evidence type="ECO:0000313" key="10">
    <source>
        <dbReference type="Proteomes" id="UP000199604"/>
    </source>
</evidence>